<keyword evidence="3" id="KW-1185">Reference proteome</keyword>
<feature type="domain" description="Transcription regulator PadR N-terminal" evidence="1">
    <location>
        <begin position="21"/>
        <end position="95"/>
    </location>
</feature>
<dbReference type="Proteomes" id="UP001484239">
    <property type="component" value="Unassembled WGS sequence"/>
</dbReference>
<evidence type="ECO:0000259" key="1">
    <source>
        <dbReference type="Pfam" id="PF03551"/>
    </source>
</evidence>
<name>A0ABU9E4H3_9BACT</name>
<dbReference type="InterPro" id="IPR005149">
    <property type="entry name" value="Tscrpt_reg_PadR_N"/>
</dbReference>
<dbReference type="SUPFAM" id="SSF46785">
    <property type="entry name" value="Winged helix' DNA-binding domain"/>
    <property type="match status" value="1"/>
</dbReference>
<dbReference type="InterPro" id="IPR036388">
    <property type="entry name" value="WH-like_DNA-bd_sf"/>
</dbReference>
<dbReference type="RefSeq" id="WP_405276413.1">
    <property type="nucleotide sequence ID" value="NZ_CP144380.1"/>
</dbReference>
<dbReference type="PANTHER" id="PTHR33169:SF13">
    <property type="entry name" value="PADR-FAMILY TRANSCRIPTIONAL REGULATOR"/>
    <property type="match status" value="1"/>
</dbReference>
<proteinExistence type="predicted"/>
<dbReference type="InterPro" id="IPR052509">
    <property type="entry name" value="Metal_resp_DNA-bind_regulator"/>
</dbReference>
<accession>A0ABU9E4H3</accession>
<evidence type="ECO:0000313" key="2">
    <source>
        <dbReference type="EMBL" id="MEK9499584.1"/>
    </source>
</evidence>
<dbReference type="PANTHER" id="PTHR33169">
    <property type="entry name" value="PADR-FAMILY TRANSCRIPTIONAL REGULATOR"/>
    <property type="match status" value="1"/>
</dbReference>
<comment type="caution">
    <text evidence="2">The sequence shown here is derived from an EMBL/GenBank/DDBJ whole genome shotgun (WGS) entry which is preliminary data.</text>
</comment>
<organism evidence="2 3">
    <name type="scientific">Gaopeijia maritima</name>
    <dbReference type="NCBI Taxonomy" id="3119007"/>
    <lineage>
        <taxon>Bacteria</taxon>
        <taxon>Pseudomonadati</taxon>
        <taxon>Gemmatimonadota</taxon>
        <taxon>Longimicrobiia</taxon>
        <taxon>Gaopeijiales</taxon>
        <taxon>Gaopeijiaceae</taxon>
        <taxon>Gaopeijia</taxon>
    </lineage>
</organism>
<dbReference type="InterPro" id="IPR036390">
    <property type="entry name" value="WH_DNA-bd_sf"/>
</dbReference>
<evidence type="ECO:0000313" key="3">
    <source>
        <dbReference type="Proteomes" id="UP001484239"/>
    </source>
</evidence>
<protein>
    <submittedName>
        <fullName evidence="2">Helix-turn-helix transcriptional regulator</fullName>
    </submittedName>
</protein>
<dbReference type="Pfam" id="PF03551">
    <property type="entry name" value="PadR"/>
    <property type="match status" value="1"/>
</dbReference>
<reference evidence="2 3" key="1">
    <citation type="submission" date="2024-02" db="EMBL/GenBank/DDBJ databases">
        <title>A novel Gemmatimonadota bacterium.</title>
        <authorList>
            <person name="Du Z.-J."/>
            <person name="Ye Y.-Q."/>
        </authorList>
    </citation>
    <scope>NUCLEOTIDE SEQUENCE [LARGE SCALE GENOMIC DNA]</scope>
    <source>
        <strain evidence="2 3">DH-20</strain>
    </source>
</reference>
<sequence>MANETAERHLPLKADVLEIMLAIAEEPMHGYAILSHVRERTQGRVALETGPLYRRLRRLLDDGLVQEVEAPDDTGGGDDRRRYYAPSELGRRVLALEAERLETVVRRQRALGLLGG</sequence>
<dbReference type="EMBL" id="JBBHLI010000001">
    <property type="protein sequence ID" value="MEK9499584.1"/>
    <property type="molecule type" value="Genomic_DNA"/>
</dbReference>
<dbReference type="Gene3D" id="1.10.10.10">
    <property type="entry name" value="Winged helix-like DNA-binding domain superfamily/Winged helix DNA-binding domain"/>
    <property type="match status" value="1"/>
</dbReference>
<gene>
    <name evidence="2" type="ORF">WI372_01140</name>
</gene>